<dbReference type="Proteomes" id="UP000694930">
    <property type="component" value="Chromosome 5"/>
</dbReference>
<evidence type="ECO:0000313" key="2">
    <source>
        <dbReference type="RefSeq" id="XP_027773089.1"/>
    </source>
</evidence>
<dbReference type="GeneID" id="107018531"/>
<sequence>MDESDGTSDSVLKHKPIWATYNPKWKKEKKRTVEKKKQGDLHGTYGTKVFQVFVLSLADMDEHLIMEDGSLVWTCKDVVIVLQHQNDKIPLRIVSSFVVGLFKNINKCASDPTWMQQLSIYYLSVLILQLHGFDEQLPIYYLSVLILQLHGFDGILELVKLIIVEILYTETESAFEAYEFYILFLLR</sequence>
<dbReference type="PANTHER" id="PTHR31515">
    <property type="entry name" value="TRANSMEMBRANE PROTEIN-RELATED"/>
    <property type="match status" value="1"/>
</dbReference>
<accession>A0ABM1VBH1</accession>
<dbReference type="PANTHER" id="PTHR31515:SF0">
    <property type="entry name" value="TRANSMEMBRANE PROTEIN"/>
    <property type="match status" value="1"/>
</dbReference>
<reference evidence="1" key="1">
    <citation type="journal article" date="2014" name="Nat. Genet.">
        <title>The genome of the stress-tolerant wild tomato species Solanum pennellii.</title>
        <authorList>
            <person name="Bolger A."/>
            <person name="Scossa F."/>
            <person name="Bolger M.E."/>
            <person name="Lanz C."/>
            <person name="Maumus F."/>
            <person name="Tohge T."/>
            <person name="Quesneville H."/>
            <person name="Alseekh S."/>
            <person name="Sorensen I."/>
            <person name="Lichtenstein G."/>
            <person name="Fich E.A."/>
            <person name="Conte M."/>
            <person name="Keller H."/>
            <person name="Schneeberger K."/>
            <person name="Schwacke R."/>
            <person name="Ofner I."/>
            <person name="Vrebalov J."/>
            <person name="Xu Y."/>
            <person name="Osorio S."/>
            <person name="Aflitos S.A."/>
            <person name="Schijlen E."/>
            <person name="Jimenez-Gomez J.M."/>
            <person name="Ryngajllo M."/>
            <person name="Kimura S."/>
            <person name="Kumar R."/>
            <person name="Koenig D."/>
            <person name="Headland L.R."/>
            <person name="Maloof J.N."/>
            <person name="Sinha N."/>
            <person name="van Ham R.C."/>
            <person name="Lankhorst R.K."/>
            <person name="Mao L."/>
            <person name="Vogel A."/>
            <person name="Arsova B."/>
            <person name="Panstruga R."/>
            <person name="Fei Z."/>
            <person name="Rose J.K."/>
            <person name="Zamir D."/>
            <person name="Carrari F."/>
            <person name="Giovannoni J.J."/>
            <person name="Weigel D."/>
            <person name="Usadel B."/>
            <person name="Fernie A.R."/>
        </authorList>
    </citation>
    <scope>NUCLEOTIDE SEQUENCE [LARGE SCALE GENOMIC DNA]</scope>
    <source>
        <strain evidence="1">cv. LA0716</strain>
    </source>
</reference>
<proteinExistence type="predicted"/>
<evidence type="ECO:0000313" key="1">
    <source>
        <dbReference type="Proteomes" id="UP000694930"/>
    </source>
</evidence>
<organism evidence="1 2">
    <name type="scientific">Solanum pennellii</name>
    <name type="common">Tomato</name>
    <name type="synonym">Lycopersicon pennellii</name>
    <dbReference type="NCBI Taxonomy" id="28526"/>
    <lineage>
        <taxon>Eukaryota</taxon>
        <taxon>Viridiplantae</taxon>
        <taxon>Streptophyta</taxon>
        <taxon>Embryophyta</taxon>
        <taxon>Tracheophyta</taxon>
        <taxon>Spermatophyta</taxon>
        <taxon>Magnoliopsida</taxon>
        <taxon>eudicotyledons</taxon>
        <taxon>Gunneridae</taxon>
        <taxon>Pentapetalae</taxon>
        <taxon>asterids</taxon>
        <taxon>lamiids</taxon>
        <taxon>Solanales</taxon>
        <taxon>Solanaceae</taxon>
        <taxon>Solanoideae</taxon>
        <taxon>Solaneae</taxon>
        <taxon>Solanum</taxon>
        <taxon>Solanum subgen. Lycopersicon</taxon>
    </lineage>
</organism>
<reference evidence="2" key="2">
    <citation type="submission" date="2025-08" db="UniProtKB">
        <authorList>
            <consortium name="RefSeq"/>
        </authorList>
    </citation>
    <scope>IDENTIFICATION</scope>
</reference>
<gene>
    <name evidence="2" type="primary">LOC107018531</name>
</gene>
<keyword evidence="1" id="KW-1185">Reference proteome</keyword>
<name>A0ABM1VBH1_SOLPN</name>
<protein>
    <submittedName>
        <fullName evidence="2">LOW QUALITY PROTEIN: uncharacterized protein LOC107018531</fullName>
    </submittedName>
</protein>
<dbReference type="RefSeq" id="XP_027773089.1">
    <property type="nucleotide sequence ID" value="XM_027917288.1"/>
</dbReference>